<evidence type="ECO:0000313" key="7">
    <source>
        <dbReference type="EMBL" id="BDD00772.1"/>
    </source>
</evidence>
<dbReference type="InterPro" id="IPR014718">
    <property type="entry name" value="GH-type_carb-bd"/>
</dbReference>
<evidence type="ECO:0000259" key="6">
    <source>
        <dbReference type="Pfam" id="PF17678"/>
    </source>
</evidence>
<dbReference type="RefSeq" id="WP_338398568.1">
    <property type="nucleotide sequence ID" value="NZ_AP025293.1"/>
</dbReference>
<evidence type="ECO:0000256" key="3">
    <source>
        <dbReference type="ARBA" id="ARBA00022837"/>
    </source>
</evidence>
<dbReference type="InterPro" id="IPR041371">
    <property type="entry name" value="GH92_N"/>
</dbReference>
<dbReference type="PANTHER" id="PTHR12143:SF39">
    <property type="entry name" value="SECRETED PROTEIN"/>
    <property type="match status" value="1"/>
</dbReference>
<feature type="domain" description="Glycosyl hydrolase family 92 N-terminal" evidence="6">
    <location>
        <begin position="45"/>
        <end position="273"/>
    </location>
</feature>
<feature type="signal peptide" evidence="4">
    <location>
        <begin position="1"/>
        <end position="23"/>
    </location>
</feature>
<dbReference type="Gene3D" id="1.20.1610.10">
    <property type="entry name" value="alpha-1,2-mannosidases domains"/>
    <property type="match status" value="1"/>
</dbReference>
<dbReference type="InterPro" id="IPR012939">
    <property type="entry name" value="Glyco_hydro_92"/>
</dbReference>
<dbReference type="Pfam" id="PF17678">
    <property type="entry name" value="Glyco_hydro_92N"/>
    <property type="match status" value="1"/>
</dbReference>
<evidence type="ECO:0000256" key="4">
    <source>
        <dbReference type="SAM" id="SignalP"/>
    </source>
</evidence>
<dbReference type="SUPFAM" id="SSF48208">
    <property type="entry name" value="Six-hairpin glycosidases"/>
    <property type="match status" value="1"/>
</dbReference>
<dbReference type="InterPro" id="IPR008928">
    <property type="entry name" value="6-hairpin_glycosidase_sf"/>
</dbReference>
<dbReference type="NCBIfam" id="TIGR01180">
    <property type="entry name" value="aman2_put"/>
    <property type="match status" value="1"/>
</dbReference>
<keyword evidence="3" id="KW-0106">Calcium</keyword>
<evidence type="ECO:0000259" key="5">
    <source>
        <dbReference type="Pfam" id="PF07971"/>
    </source>
</evidence>
<proteinExistence type="predicted"/>
<dbReference type="PANTHER" id="PTHR12143">
    <property type="entry name" value="PEPTIDE N-GLYCANASE PNGASE -RELATED"/>
    <property type="match status" value="1"/>
</dbReference>
<comment type="cofactor">
    <cofactor evidence="1">
        <name>Ca(2+)</name>
        <dbReference type="ChEBI" id="CHEBI:29108"/>
    </cofactor>
</comment>
<geneLocation type="plasmid" evidence="7 8">
    <name>pPP1</name>
</geneLocation>
<dbReference type="PROSITE" id="PS51257">
    <property type="entry name" value="PROKAR_LIPOPROTEIN"/>
    <property type="match status" value="1"/>
</dbReference>
<evidence type="ECO:0000256" key="1">
    <source>
        <dbReference type="ARBA" id="ARBA00001913"/>
    </source>
</evidence>
<evidence type="ECO:0000313" key="8">
    <source>
        <dbReference type="Proteomes" id="UP001354989"/>
    </source>
</evidence>
<dbReference type="Gene3D" id="3.30.2080.10">
    <property type="entry name" value="GH92 mannosidase domain"/>
    <property type="match status" value="1"/>
</dbReference>
<dbReference type="InterPro" id="IPR005887">
    <property type="entry name" value="GH92_a_mannosidase_put"/>
</dbReference>
<sequence>MSLFNPKHLLSACMLLAMGLTSCGEQTTSTTAEVAVVQHHLIQSVNPFIGTSNKGHTYPGATTPWGMVTPTPHTEDFRQPAPTPAVYEHHDPYIFGFGTVNISGIGCPASGAIPLKVSSGDFDIKAEAFKSTYKDQVATPGYYSVFLDKSKIKAEMTATKRTALYRFTPNAEAKTTNLYLDLGANVSHIKGGALTVHDDGVITGYNLDGLFCDTDAEAKTYFAMKIHQQNVGTQVYKDGKPTDKTAVEGSDIGMAYVFDNSAVKSLEVSVGISFVSAENARMNLAQEQNQLSFSEIHERAENEWEKQLAKVEIEGGTDEERTIFYTALYHSILLPHVISDVDGSYPKMGGTGEPMKAEGYTRYSTYSLWDTYRSVHPLMALLYPKQQRDMVVTMVEMYKESGWLPKWELFGAESHVMVGDPAVPVIVDTYRKGITDFDAKTALEAMVKQGTQIKDNPIRPGLANYLNLGYIPIDDRGGDPKKFTFQNGIVWGPVSTTLEYNFADYCVSALAKELGNTAIEERFFKQSQSFKTLYDPSTTFFRPKKKNGEWMSPFDPLDRHYDIRWKGSGGKGYCEGNAWQYNFFVPHAMPALKDLMGEKVFVDKLEQLFAKGQFDITNEPDITFPYLFNYVDGQAKQTQRIVWEEAKTHFVNGPKGIPGNDDAGTLSAWLVFSQLGIFPDAPGIPTYQLTTPKFKKATLHLDEYVYNNQTIVLEKPTAETRYFETVKKADGSLVEGFSISHQDLIKAKHLSFEGEPAVN</sequence>
<dbReference type="EMBL" id="AP025293">
    <property type="protein sequence ID" value="BDD00772.1"/>
    <property type="molecule type" value="Genomic_DNA"/>
</dbReference>
<organism evidence="7 8">
    <name type="scientific">Persicobacter psychrovividus</name>
    <dbReference type="NCBI Taxonomy" id="387638"/>
    <lineage>
        <taxon>Bacteria</taxon>
        <taxon>Pseudomonadati</taxon>
        <taxon>Bacteroidota</taxon>
        <taxon>Cytophagia</taxon>
        <taxon>Cytophagales</taxon>
        <taxon>Persicobacteraceae</taxon>
        <taxon>Persicobacter</taxon>
    </lineage>
</organism>
<protein>
    <submittedName>
        <fullName evidence="7">Alpha-1 2-mannosidase</fullName>
    </submittedName>
</protein>
<comment type="subunit">
    <text evidence="2">Monomer.</text>
</comment>
<dbReference type="Gene3D" id="1.20.1050.60">
    <property type="entry name" value="alpha-1,2-mannosidase"/>
    <property type="match status" value="1"/>
</dbReference>
<keyword evidence="7" id="KW-0614">Plasmid</keyword>
<accession>A0ABM7VIG6</accession>
<dbReference type="Gene3D" id="2.70.98.10">
    <property type="match status" value="1"/>
</dbReference>
<keyword evidence="8" id="KW-1185">Reference proteome</keyword>
<keyword evidence="4" id="KW-0732">Signal</keyword>
<name>A0ABM7VIG6_9BACT</name>
<feature type="chain" id="PRO_5045510547" evidence="4">
    <location>
        <begin position="24"/>
        <end position="759"/>
    </location>
</feature>
<gene>
    <name evidence="7" type="ORF">PEPS_30520</name>
</gene>
<dbReference type="InterPro" id="IPR050883">
    <property type="entry name" value="PNGase"/>
</dbReference>
<feature type="domain" description="Glycosyl hydrolase family 92" evidence="5">
    <location>
        <begin position="279"/>
        <end position="753"/>
    </location>
</feature>
<dbReference type="Proteomes" id="UP001354989">
    <property type="component" value="Plasmid pPP1"/>
</dbReference>
<dbReference type="Pfam" id="PF07971">
    <property type="entry name" value="Glyco_hydro_92"/>
    <property type="match status" value="1"/>
</dbReference>
<evidence type="ECO:0000256" key="2">
    <source>
        <dbReference type="ARBA" id="ARBA00011245"/>
    </source>
</evidence>
<reference evidence="7 8" key="1">
    <citation type="submission" date="2021-12" db="EMBL/GenBank/DDBJ databases">
        <title>Genome sequencing of bacteria with rrn-lacking chromosome and rrn-plasmid.</title>
        <authorList>
            <person name="Anda M."/>
            <person name="Iwasaki W."/>
        </authorList>
    </citation>
    <scope>NUCLEOTIDE SEQUENCE [LARGE SCALE GENOMIC DNA]</scope>
    <source>
        <strain evidence="7 8">NBRC 101262</strain>
        <plasmid evidence="7 8">pPP1</plasmid>
    </source>
</reference>